<organism evidence="1 2">
    <name type="scientific">Proteus mirabilis</name>
    <dbReference type="NCBI Taxonomy" id="584"/>
    <lineage>
        <taxon>Bacteria</taxon>
        <taxon>Pseudomonadati</taxon>
        <taxon>Pseudomonadota</taxon>
        <taxon>Gammaproteobacteria</taxon>
        <taxon>Enterobacterales</taxon>
        <taxon>Morganellaceae</taxon>
        <taxon>Proteus</taxon>
    </lineage>
</organism>
<keyword evidence="1" id="KW-0378">Hydrolase</keyword>
<evidence type="ECO:0000313" key="1">
    <source>
        <dbReference type="EMBL" id="SUC21005.1"/>
    </source>
</evidence>
<keyword evidence="1" id="KW-0269">Exonuclease</keyword>
<name>A0A379FJ36_PROMI</name>
<dbReference type="Proteomes" id="UP000254191">
    <property type="component" value="Unassembled WGS sequence"/>
</dbReference>
<evidence type="ECO:0000313" key="2">
    <source>
        <dbReference type="Proteomes" id="UP000254191"/>
    </source>
</evidence>
<keyword evidence="1" id="KW-0540">Nuclease</keyword>
<protein>
    <submittedName>
        <fullName evidence="1">Exonuclease</fullName>
    </submittedName>
</protein>
<dbReference type="EMBL" id="UGTS01000004">
    <property type="protein sequence ID" value="SUC21005.1"/>
    <property type="molecule type" value="Genomic_DNA"/>
</dbReference>
<proteinExistence type="predicted"/>
<dbReference type="AlphaFoldDB" id="A0A379FJ36"/>
<dbReference type="GO" id="GO:0004527">
    <property type="term" value="F:exonuclease activity"/>
    <property type="evidence" value="ECO:0007669"/>
    <property type="project" value="UniProtKB-KW"/>
</dbReference>
<sequence>MAHKIAPWSDNIAQLTQENSVLTQQWQTLAQAHHLPLVDDADNLLTLEQSLNQQELILTEKLDSYQH</sequence>
<gene>
    <name evidence="1" type="primary">sbcC_3</name>
    <name evidence="1" type="ORF">NCTC11938_02071</name>
</gene>
<reference evidence="1 2" key="1">
    <citation type="submission" date="2018-06" db="EMBL/GenBank/DDBJ databases">
        <authorList>
            <consortium name="Pathogen Informatics"/>
            <person name="Doyle S."/>
        </authorList>
    </citation>
    <scope>NUCLEOTIDE SEQUENCE [LARGE SCALE GENOMIC DNA]</scope>
    <source>
        <strain evidence="1 2">NCTC11938</strain>
    </source>
</reference>
<accession>A0A379FJ36</accession>